<feature type="chain" id="PRO_5003166487" evidence="7">
    <location>
        <begin position="26"/>
        <end position="407"/>
    </location>
</feature>
<keyword evidence="4 6" id="KW-1133">Transmembrane helix</keyword>
<evidence type="ECO:0000313" key="8">
    <source>
        <dbReference type="EMBL" id="EFQ04759.1"/>
    </source>
</evidence>
<dbReference type="AlphaFoldDB" id="E2Z9Z7"/>
<dbReference type="InterPro" id="IPR004923">
    <property type="entry name" value="FTR1/Fip1/EfeU"/>
</dbReference>
<evidence type="ECO:0000256" key="2">
    <source>
        <dbReference type="ARBA" id="ARBA00008333"/>
    </source>
</evidence>
<dbReference type="PANTHER" id="PTHR31632">
    <property type="entry name" value="IRON TRANSPORTER FTH1"/>
    <property type="match status" value="1"/>
</dbReference>
<feature type="transmembrane region" description="Helical" evidence="6">
    <location>
        <begin position="176"/>
        <end position="194"/>
    </location>
</feature>
<dbReference type="EMBL" id="AECS01000010">
    <property type="protein sequence ID" value="EFQ04759.1"/>
    <property type="molecule type" value="Genomic_DNA"/>
</dbReference>
<evidence type="ECO:0000256" key="7">
    <source>
        <dbReference type="SAM" id="SignalP"/>
    </source>
</evidence>
<dbReference type="GO" id="GO:0015093">
    <property type="term" value="F:ferrous iron transmembrane transporter activity"/>
    <property type="evidence" value="ECO:0007669"/>
    <property type="project" value="TreeGrafter"/>
</dbReference>
<proteinExistence type="inferred from homology"/>
<evidence type="ECO:0000256" key="1">
    <source>
        <dbReference type="ARBA" id="ARBA00004141"/>
    </source>
</evidence>
<feature type="transmembrane region" description="Helical" evidence="6">
    <location>
        <begin position="376"/>
        <end position="392"/>
    </location>
</feature>
<feature type="signal peptide" evidence="7">
    <location>
        <begin position="1"/>
        <end position="25"/>
    </location>
</feature>
<feature type="transmembrane region" description="Helical" evidence="6">
    <location>
        <begin position="290"/>
        <end position="310"/>
    </location>
</feature>
<feature type="transmembrane region" description="Helical" evidence="6">
    <location>
        <begin position="142"/>
        <end position="164"/>
    </location>
</feature>
<dbReference type="eggNOG" id="COG0672">
    <property type="taxonomic scope" value="Bacteria"/>
</dbReference>
<evidence type="ECO:0000313" key="9">
    <source>
        <dbReference type="Proteomes" id="UP000003195"/>
    </source>
</evidence>
<feature type="transmembrane region" description="Helical" evidence="6">
    <location>
        <begin position="258"/>
        <end position="278"/>
    </location>
</feature>
<dbReference type="HOGENOM" id="CLU_023979_2_0_9"/>
<comment type="subcellular location">
    <subcellularLocation>
        <location evidence="1">Membrane</location>
        <topology evidence="1">Multi-pass membrane protein</topology>
    </subcellularLocation>
</comment>
<name>E2Z9Z7_9FIRM</name>
<feature type="transmembrane region" description="Helical" evidence="6">
    <location>
        <begin position="214"/>
        <end position="232"/>
    </location>
</feature>
<dbReference type="STRING" id="706434.HMPREF9429_00253"/>
<comment type="caution">
    <text evidence="8">The sequence shown here is derived from an EMBL/GenBank/DDBJ whole genome shotgun (WGS) entry which is preliminary data.</text>
</comment>
<evidence type="ECO:0000256" key="5">
    <source>
        <dbReference type="ARBA" id="ARBA00023136"/>
    </source>
</evidence>
<reference evidence="8 9" key="1">
    <citation type="submission" date="2010-08" db="EMBL/GenBank/DDBJ databases">
        <authorList>
            <person name="Weinstock G."/>
            <person name="Sodergren E."/>
            <person name="Clifton S."/>
            <person name="Fulton L."/>
            <person name="Fulton B."/>
            <person name="Courtney L."/>
            <person name="Fronick C."/>
            <person name="Harrison M."/>
            <person name="Strong C."/>
            <person name="Farmer C."/>
            <person name="Delahaunty K."/>
            <person name="Markovic C."/>
            <person name="Hall O."/>
            <person name="Minx P."/>
            <person name="Tomlinson C."/>
            <person name="Mitreva M."/>
            <person name="Hou S."/>
            <person name="Chen J."/>
            <person name="Wollam A."/>
            <person name="Pepin K.H."/>
            <person name="Johnson M."/>
            <person name="Bhonagiri V."/>
            <person name="Zhang X."/>
            <person name="Suruliraj S."/>
            <person name="Warren W."/>
            <person name="Chinwalla A."/>
            <person name="Mardis E.R."/>
            <person name="Wilson R.K."/>
        </authorList>
    </citation>
    <scope>NUCLEOTIDE SEQUENCE [LARGE SCALE GENOMIC DNA]</scope>
    <source>
        <strain evidence="8 9">F0359</strain>
    </source>
</reference>
<keyword evidence="7" id="KW-0732">Signal</keyword>
<evidence type="ECO:0000256" key="6">
    <source>
        <dbReference type="SAM" id="Phobius"/>
    </source>
</evidence>
<dbReference type="GO" id="GO:0033573">
    <property type="term" value="C:high-affinity iron permease complex"/>
    <property type="evidence" value="ECO:0007669"/>
    <property type="project" value="InterPro"/>
</dbReference>
<dbReference type="Proteomes" id="UP000003195">
    <property type="component" value="Unassembled WGS sequence"/>
</dbReference>
<comment type="similarity">
    <text evidence="2">Belongs to the oxidase-dependent Fe transporter (OFeT) (TC 9.A.10.1) family.</text>
</comment>
<sequence>MNIRKWLVAAAAVLLFFGSSPDSQAAPKWEQVGQHVTQSIDNAVKTYDSGNAEGAKAAVNDAYYGIYEKDGLEPAIRASVAAKDAALTEYQFSKLKKVMSQPNNSAQVREEADKLNKMVMDDVSKLEGKGASGGGWATFGPAFLILLREGIEAMLVLLAIIAYLRKSGNDKYLKTVYNYSLAAIVASFITAYLFSTLISQEAGVGASREMIEGVTALVAVVVLFFTSAWLGAKSDKNAWKEYIENMINTTMTTGRARALGMAAFLAVYREGAEVILFYQALFNNSSSDTHLIWAGFGAGCVVLAILFFLMQHGILRIPLRPFFIFTSALMYILAVSFAGGGIAELQEAGVVSQTVLESSVIPTIDYLGIYPTAETLGAQGFMILLAIGMVYYRSRKNRNHDEAAQNS</sequence>
<feature type="transmembrane region" description="Helical" evidence="6">
    <location>
        <begin position="322"/>
        <end position="343"/>
    </location>
</feature>
<dbReference type="PANTHER" id="PTHR31632:SF2">
    <property type="entry name" value="PLASMA MEMBRANE IRON PERMEASE"/>
    <property type="match status" value="1"/>
</dbReference>
<keyword evidence="5 6" id="KW-0472">Membrane</keyword>
<organism evidence="8 9">
    <name type="scientific">Megasphaera micronuciformis F0359</name>
    <dbReference type="NCBI Taxonomy" id="706434"/>
    <lineage>
        <taxon>Bacteria</taxon>
        <taxon>Bacillati</taxon>
        <taxon>Bacillota</taxon>
        <taxon>Negativicutes</taxon>
        <taxon>Veillonellales</taxon>
        <taxon>Veillonellaceae</taxon>
        <taxon>Megasphaera</taxon>
    </lineage>
</organism>
<protein>
    <submittedName>
        <fullName evidence="8">Iron permease FTR1 family</fullName>
    </submittedName>
</protein>
<evidence type="ECO:0000256" key="3">
    <source>
        <dbReference type="ARBA" id="ARBA00022692"/>
    </source>
</evidence>
<keyword evidence="3 6" id="KW-0812">Transmembrane</keyword>
<dbReference type="Pfam" id="PF03239">
    <property type="entry name" value="FTR1"/>
    <property type="match status" value="1"/>
</dbReference>
<dbReference type="RefSeq" id="WP_006941033.1">
    <property type="nucleotide sequence ID" value="NZ_GL538184.1"/>
</dbReference>
<gene>
    <name evidence="8" type="ORF">HMPREF9429_00253</name>
</gene>
<accession>E2Z9Z7</accession>
<evidence type="ECO:0000256" key="4">
    <source>
        <dbReference type="ARBA" id="ARBA00022989"/>
    </source>
</evidence>
<keyword evidence="9" id="KW-1185">Reference proteome</keyword>